<dbReference type="InterPro" id="IPR011042">
    <property type="entry name" value="6-blade_b-propeller_TolB-like"/>
</dbReference>
<dbReference type="InterPro" id="IPR001258">
    <property type="entry name" value="NHL_repeat"/>
</dbReference>
<sequence>MSLLIAITFSACARQAEEKIPVVFYPEPPQQPRLQFLTSISSEEDLEVKRSSFDNFLLGPDLSFSSIGRPYDVGSSKGKIYILDRKVNKILIVNLVNQTFEALNDSGRGVLRAPGGIAVSHDDLKYVADLKRKQIVLFNADNDFVRTYGDGELFGKPVDVAIHEDRIYVCDMLKHQIVVLDKNSGETILTIGGIGSEEGKLYKPTHITVDDKGNLFVNDAFNFRVQQFDAEGNFVQKFGFHGDQIGGMARTKGLDIDRQGRLYVADAASEYVQIFNNKGQMLLFFGGPGIAQGNMYLPAGVHIDYENIEFFNKFADKDFKLKYLLYVCNMSGPHKVNVYGFGDWLGE</sequence>
<dbReference type="Gene3D" id="2.40.10.500">
    <property type="match status" value="1"/>
</dbReference>
<dbReference type="Gene3D" id="2.120.10.30">
    <property type="entry name" value="TolB, C-terminal domain"/>
    <property type="match status" value="1"/>
</dbReference>
<evidence type="ECO:0008006" key="7">
    <source>
        <dbReference type="Google" id="ProtNLM"/>
    </source>
</evidence>
<dbReference type="SUPFAM" id="SSF101898">
    <property type="entry name" value="NHL repeat"/>
    <property type="match status" value="1"/>
</dbReference>
<dbReference type="Pfam" id="PF17170">
    <property type="entry name" value="DUF5128"/>
    <property type="match status" value="1"/>
</dbReference>
<dbReference type="PANTHER" id="PTHR10680:SF28">
    <property type="entry name" value="SMP-30_GLUCONOLACTONASE_LRE-LIKE REGION DOMAIN-CONTAINING PROTEIN"/>
    <property type="match status" value="1"/>
</dbReference>
<proteinExistence type="predicted"/>
<evidence type="ECO:0000313" key="6">
    <source>
        <dbReference type="Proteomes" id="UP000717534"/>
    </source>
</evidence>
<evidence type="ECO:0000313" key="5">
    <source>
        <dbReference type="EMBL" id="MBN4068845.1"/>
    </source>
</evidence>
<dbReference type="EMBL" id="JAFITO010000064">
    <property type="protein sequence ID" value="MBN4068845.1"/>
    <property type="molecule type" value="Genomic_DNA"/>
</dbReference>
<organism evidence="5 6">
    <name type="scientific">Desulfotalea psychrophila</name>
    <dbReference type="NCBI Taxonomy" id="84980"/>
    <lineage>
        <taxon>Bacteria</taxon>
        <taxon>Pseudomonadati</taxon>
        <taxon>Thermodesulfobacteriota</taxon>
        <taxon>Desulfobulbia</taxon>
        <taxon>Desulfobulbales</taxon>
        <taxon>Desulfocapsaceae</taxon>
        <taxon>Desulfotalea</taxon>
    </lineage>
</organism>
<accession>A0ABS3AZU7</accession>
<gene>
    <name evidence="5" type="ORF">JYU06_04935</name>
</gene>
<feature type="repeat" description="NHL" evidence="4">
    <location>
        <begin position="191"/>
        <end position="231"/>
    </location>
</feature>
<dbReference type="PANTHER" id="PTHR10680">
    <property type="entry name" value="PEPTIDYL-GLYCINE ALPHA-AMIDATING MONOOXYGENASE"/>
    <property type="match status" value="1"/>
</dbReference>
<name>A0ABS3AZU7_9BACT</name>
<reference evidence="5 6" key="1">
    <citation type="submission" date="2021-02" db="EMBL/GenBank/DDBJ databases">
        <title>Activity-based single-cell genomes from oceanic crustal fluid captures similar information to metagenomic and metatranscriptomic surveys with orders of magnitude less sampling.</title>
        <authorList>
            <person name="D'Angelo T.S."/>
            <person name="Orcutt B.N."/>
        </authorList>
    </citation>
    <scope>NUCLEOTIDE SEQUENCE [LARGE SCALE GENOMIC DNA]</scope>
    <source>
        <strain evidence="5">AH-315-G02</strain>
    </source>
</reference>
<evidence type="ECO:0000256" key="4">
    <source>
        <dbReference type="PROSITE-ProRule" id="PRU00504"/>
    </source>
</evidence>
<protein>
    <recommendedName>
        <fullName evidence="7">6-bladed beta-propeller</fullName>
    </recommendedName>
</protein>
<evidence type="ECO:0000256" key="1">
    <source>
        <dbReference type="ARBA" id="ARBA00022729"/>
    </source>
</evidence>
<dbReference type="PROSITE" id="PS51125">
    <property type="entry name" value="NHL"/>
    <property type="match status" value="1"/>
</dbReference>
<evidence type="ECO:0000256" key="3">
    <source>
        <dbReference type="ARBA" id="ARBA00023180"/>
    </source>
</evidence>
<keyword evidence="6" id="KW-1185">Reference proteome</keyword>
<comment type="caution">
    <text evidence="5">The sequence shown here is derived from an EMBL/GenBank/DDBJ whole genome shotgun (WGS) entry which is preliminary data.</text>
</comment>
<dbReference type="Proteomes" id="UP000717534">
    <property type="component" value="Unassembled WGS sequence"/>
</dbReference>
<keyword evidence="3" id="KW-0325">Glycoprotein</keyword>
<evidence type="ECO:0000256" key="2">
    <source>
        <dbReference type="ARBA" id="ARBA00022737"/>
    </source>
</evidence>
<keyword evidence="2" id="KW-0677">Repeat</keyword>
<keyword evidence="1" id="KW-0732">Signal</keyword>